<accession>A0A9P6GQU3</accession>
<keyword evidence="2 5" id="KW-0489">Methyltransferase</keyword>
<dbReference type="CDD" id="cd02440">
    <property type="entry name" value="AdoMet_MTases"/>
    <property type="match status" value="1"/>
</dbReference>
<dbReference type="InterPro" id="IPR013216">
    <property type="entry name" value="Methyltransf_11"/>
</dbReference>
<evidence type="ECO:0000256" key="3">
    <source>
        <dbReference type="ARBA" id="ARBA00022679"/>
    </source>
</evidence>
<evidence type="ECO:0000256" key="1">
    <source>
        <dbReference type="ARBA" id="ARBA00008361"/>
    </source>
</evidence>
<dbReference type="Pfam" id="PF08241">
    <property type="entry name" value="Methyltransf_11"/>
    <property type="match status" value="1"/>
</dbReference>
<dbReference type="EMBL" id="WJXW01000002">
    <property type="protein sequence ID" value="KAF9740192.1"/>
    <property type="molecule type" value="Genomic_DNA"/>
</dbReference>
<evidence type="ECO:0000259" key="4">
    <source>
        <dbReference type="Pfam" id="PF08241"/>
    </source>
</evidence>
<reference evidence="5" key="1">
    <citation type="journal article" date="2020" name="Mol. Plant Microbe Interact.">
        <title>Genome Sequence of the Biocontrol Agent Coniothyrium minitans strain Conio (IMI 134523).</title>
        <authorList>
            <person name="Patel D."/>
            <person name="Shittu T.A."/>
            <person name="Baroncelli R."/>
            <person name="Muthumeenakshi S."/>
            <person name="Osborne T.H."/>
            <person name="Janganan T.K."/>
            <person name="Sreenivasaprasad S."/>
        </authorList>
    </citation>
    <scope>NUCLEOTIDE SEQUENCE</scope>
    <source>
        <strain evidence="5">Conio</strain>
    </source>
</reference>
<dbReference type="PANTHER" id="PTHR44942">
    <property type="entry name" value="METHYLTRANSF_11 DOMAIN-CONTAINING PROTEIN"/>
    <property type="match status" value="1"/>
</dbReference>
<dbReference type="AlphaFoldDB" id="A0A9P6GQU3"/>
<sequence length="276" mass="30632">MPRIHPQATHGFHAASSYDTHRPTYPQPAVSALLSAIGVAGCPGARLVELGAGTGKFTALLAAREEGFEVVAGEPHGEMRGVLEGKRLAGVRVVGDRGEDLASVEGRWTDGVVVAQAFHWFATIETLEEIKRVLKPGGGGLGMIWNVDDFNAPIDHTPSTPYEARLKAIIRSLPNPISLYRELKWMDVLQLEQQQLFEWPLHEDEVAYGTRLSRDQIWERFATMSQVSSLKGDELQAMKNRVFEALTGDDVDEDEEGGIGWHGRTVWYWTFPISNR</sequence>
<evidence type="ECO:0000313" key="6">
    <source>
        <dbReference type="Proteomes" id="UP000756921"/>
    </source>
</evidence>
<feature type="domain" description="Methyltransferase type 11" evidence="4">
    <location>
        <begin position="49"/>
        <end position="138"/>
    </location>
</feature>
<keyword evidence="6" id="KW-1185">Reference proteome</keyword>
<protein>
    <submittedName>
        <fullName evidence="5">Methyltransferase C25B8.09</fullName>
    </submittedName>
</protein>
<organism evidence="5 6">
    <name type="scientific">Paraphaeosphaeria minitans</name>
    <dbReference type="NCBI Taxonomy" id="565426"/>
    <lineage>
        <taxon>Eukaryota</taxon>
        <taxon>Fungi</taxon>
        <taxon>Dikarya</taxon>
        <taxon>Ascomycota</taxon>
        <taxon>Pezizomycotina</taxon>
        <taxon>Dothideomycetes</taxon>
        <taxon>Pleosporomycetidae</taxon>
        <taxon>Pleosporales</taxon>
        <taxon>Massarineae</taxon>
        <taxon>Didymosphaeriaceae</taxon>
        <taxon>Paraphaeosphaeria</taxon>
    </lineage>
</organism>
<dbReference type="PANTHER" id="PTHR44942:SF4">
    <property type="entry name" value="METHYLTRANSFERASE TYPE 11 DOMAIN-CONTAINING PROTEIN"/>
    <property type="match status" value="1"/>
</dbReference>
<dbReference type="SUPFAM" id="SSF53335">
    <property type="entry name" value="S-adenosyl-L-methionine-dependent methyltransferases"/>
    <property type="match status" value="1"/>
</dbReference>
<dbReference type="Proteomes" id="UP000756921">
    <property type="component" value="Unassembled WGS sequence"/>
</dbReference>
<keyword evidence="3" id="KW-0808">Transferase</keyword>
<proteinExistence type="inferred from homology"/>
<comment type="caution">
    <text evidence="5">The sequence shown here is derived from an EMBL/GenBank/DDBJ whole genome shotgun (WGS) entry which is preliminary data.</text>
</comment>
<gene>
    <name evidence="5" type="ORF">PMIN01_02827</name>
</gene>
<comment type="similarity">
    <text evidence="1">Belongs to the methyltransferase superfamily.</text>
</comment>
<dbReference type="GO" id="GO:0008757">
    <property type="term" value="F:S-adenosylmethionine-dependent methyltransferase activity"/>
    <property type="evidence" value="ECO:0007669"/>
    <property type="project" value="InterPro"/>
</dbReference>
<evidence type="ECO:0000313" key="5">
    <source>
        <dbReference type="EMBL" id="KAF9740192.1"/>
    </source>
</evidence>
<dbReference type="InterPro" id="IPR051052">
    <property type="entry name" value="Diverse_substrate_MTase"/>
</dbReference>
<name>A0A9P6GQU3_9PLEO</name>
<evidence type="ECO:0000256" key="2">
    <source>
        <dbReference type="ARBA" id="ARBA00022603"/>
    </source>
</evidence>
<dbReference type="Gene3D" id="3.40.50.150">
    <property type="entry name" value="Vaccinia Virus protein VP39"/>
    <property type="match status" value="1"/>
</dbReference>
<dbReference type="OrthoDB" id="10027013at2759"/>
<dbReference type="InterPro" id="IPR029063">
    <property type="entry name" value="SAM-dependent_MTases_sf"/>
</dbReference>
<dbReference type="GO" id="GO:0032259">
    <property type="term" value="P:methylation"/>
    <property type="evidence" value="ECO:0007669"/>
    <property type="project" value="UniProtKB-KW"/>
</dbReference>